<keyword evidence="3 5" id="KW-1133">Transmembrane helix</keyword>
<comment type="caution">
    <text evidence="7">The sequence shown here is derived from an EMBL/GenBank/DDBJ whole genome shotgun (WGS) entry which is preliminary data.</text>
</comment>
<feature type="transmembrane region" description="Helical" evidence="5">
    <location>
        <begin position="37"/>
        <end position="58"/>
    </location>
</feature>
<dbReference type="Proteomes" id="UP001283361">
    <property type="component" value="Unassembled WGS sequence"/>
</dbReference>
<protein>
    <recommendedName>
        <fullName evidence="6">G-protein coupled receptors family 1 profile domain-containing protein</fullName>
    </recommendedName>
</protein>
<dbReference type="InterPro" id="IPR017452">
    <property type="entry name" value="GPCR_Rhodpsn_7TM"/>
</dbReference>
<feature type="transmembrane region" description="Helical" evidence="5">
    <location>
        <begin position="70"/>
        <end position="93"/>
    </location>
</feature>
<feature type="transmembrane region" description="Helical" evidence="5">
    <location>
        <begin position="299"/>
        <end position="322"/>
    </location>
</feature>
<dbReference type="SUPFAM" id="SSF81321">
    <property type="entry name" value="Family A G protein-coupled receptor-like"/>
    <property type="match status" value="1"/>
</dbReference>
<dbReference type="GO" id="GO:0008528">
    <property type="term" value="F:G protein-coupled peptide receptor activity"/>
    <property type="evidence" value="ECO:0007669"/>
    <property type="project" value="InterPro"/>
</dbReference>
<feature type="transmembrane region" description="Helical" evidence="5">
    <location>
        <begin position="210"/>
        <end position="229"/>
    </location>
</feature>
<proteinExistence type="predicted"/>
<dbReference type="InterPro" id="IPR052954">
    <property type="entry name" value="GPCR-Ligand_Int"/>
</dbReference>
<evidence type="ECO:0000259" key="6">
    <source>
        <dbReference type="PROSITE" id="PS50262"/>
    </source>
</evidence>
<comment type="subcellular location">
    <subcellularLocation>
        <location evidence="1">Membrane</location>
    </subcellularLocation>
</comment>
<keyword evidence="8" id="KW-1185">Reference proteome</keyword>
<gene>
    <name evidence="7" type="ORF">RRG08_051087</name>
</gene>
<dbReference type="GO" id="GO:0016020">
    <property type="term" value="C:membrane"/>
    <property type="evidence" value="ECO:0007669"/>
    <property type="project" value="UniProtKB-SubCell"/>
</dbReference>
<dbReference type="Pfam" id="PF10324">
    <property type="entry name" value="7TM_GPCR_Srw"/>
    <property type="match status" value="1"/>
</dbReference>
<feature type="transmembrane region" description="Helical" evidence="5">
    <location>
        <begin position="258"/>
        <end position="279"/>
    </location>
</feature>
<sequence length="349" mass="39038">MVLHNTSTSCLTWEVQETGIMGGDLVLGYIGFLLKLYINPFLGFSGIFINIINAAIFYKMGLTEGIAQNFFILSVSDGILAVSSLVFSMSHILLNTSYTHGGPIAELLQTVHWIAMSCWPFSHIISFITTTVIAVVRCCCVTMPLRVKEILTARRQLCAIAVFSLIGHIVVIYCFAPITFIRMTDPMSNTTQIAIAGIRYYMVDIFTGTFLNFAFVIVVACTIILIFSLKKSSKFREKSSSASGSVEKKREKSREIKTVQTVILVATIFIVFDLPPLILSTARLATVSSSLYVGGILEFFILFMETGMMLNINANIFIYLGFNTRYRNIFKKIFWRCSRPKLITNNSET</sequence>
<dbReference type="PANTHER" id="PTHR46641">
    <property type="entry name" value="FMRFAMIDE RECEPTOR-RELATED"/>
    <property type="match status" value="1"/>
</dbReference>
<keyword evidence="2 5" id="KW-0812">Transmembrane</keyword>
<dbReference type="PROSITE" id="PS50262">
    <property type="entry name" value="G_PROTEIN_RECEP_F1_2"/>
    <property type="match status" value="1"/>
</dbReference>
<evidence type="ECO:0000313" key="7">
    <source>
        <dbReference type="EMBL" id="KAK3785765.1"/>
    </source>
</evidence>
<dbReference type="InterPro" id="IPR019427">
    <property type="entry name" value="7TM_GPCR_serpentine_rcpt_Srw"/>
</dbReference>
<evidence type="ECO:0000256" key="5">
    <source>
        <dbReference type="SAM" id="Phobius"/>
    </source>
</evidence>
<feature type="transmembrane region" description="Helical" evidence="5">
    <location>
        <begin position="113"/>
        <end position="136"/>
    </location>
</feature>
<evidence type="ECO:0000256" key="3">
    <source>
        <dbReference type="ARBA" id="ARBA00022989"/>
    </source>
</evidence>
<keyword evidence="4 5" id="KW-0472">Membrane</keyword>
<dbReference type="EMBL" id="JAWDGP010002063">
    <property type="protein sequence ID" value="KAK3785765.1"/>
    <property type="molecule type" value="Genomic_DNA"/>
</dbReference>
<dbReference type="Gene3D" id="1.20.1070.10">
    <property type="entry name" value="Rhodopsin 7-helix transmembrane proteins"/>
    <property type="match status" value="1"/>
</dbReference>
<feature type="domain" description="G-protein coupled receptors family 1 profile" evidence="6">
    <location>
        <begin position="46"/>
        <end position="319"/>
    </location>
</feature>
<evidence type="ECO:0000313" key="8">
    <source>
        <dbReference type="Proteomes" id="UP001283361"/>
    </source>
</evidence>
<feature type="transmembrane region" description="Helical" evidence="5">
    <location>
        <begin position="157"/>
        <end position="181"/>
    </location>
</feature>
<accession>A0AAE1AD73</accession>
<evidence type="ECO:0000256" key="2">
    <source>
        <dbReference type="ARBA" id="ARBA00022692"/>
    </source>
</evidence>
<organism evidence="7 8">
    <name type="scientific">Elysia crispata</name>
    <name type="common">lettuce slug</name>
    <dbReference type="NCBI Taxonomy" id="231223"/>
    <lineage>
        <taxon>Eukaryota</taxon>
        <taxon>Metazoa</taxon>
        <taxon>Spiralia</taxon>
        <taxon>Lophotrochozoa</taxon>
        <taxon>Mollusca</taxon>
        <taxon>Gastropoda</taxon>
        <taxon>Heterobranchia</taxon>
        <taxon>Euthyneura</taxon>
        <taxon>Panpulmonata</taxon>
        <taxon>Sacoglossa</taxon>
        <taxon>Placobranchoidea</taxon>
        <taxon>Plakobranchidae</taxon>
        <taxon>Elysia</taxon>
    </lineage>
</organism>
<evidence type="ECO:0000256" key="1">
    <source>
        <dbReference type="ARBA" id="ARBA00004370"/>
    </source>
</evidence>
<dbReference type="PANTHER" id="PTHR46641:SF18">
    <property type="entry name" value="G-PROTEIN COUPLED RECEPTORS FAMILY 1 PROFILE DOMAIN-CONTAINING PROTEIN"/>
    <property type="match status" value="1"/>
</dbReference>
<name>A0AAE1AD73_9GAST</name>
<evidence type="ECO:0000256" key="4">
    <source>
        <dbReference type="ARBA" id="ARBA00023136"/>
    </source>
</evidence>
<dbReference type="AlphaFoldDB" id="A0AAE1AD73"/>
<reference evidence="7" key="1">
    <citation type="journal article" date="2023" name="G3 (Bethesda)">
        <title>A reference genome for the long-term kleptoplast-retaining sea slug Elysia crispata morphotype clarki.</title>
        <authorList>
            <person name="Eastman K.E."/>
            <person name="Pendleton A.L."/>
            <person name="Shaikh M.A."/>
            <person name="Suttiyut T."/>
            <person name="Ogas R."/>
            <person name="Tomko P."/>
            <person name="Gavelis G."/>
            <person name="Widhalm J.R."/>
            <person name="Wisecaver J.H."/>
        </authorList>
    </citation>
    <scope>NUCLEOTIDE SEQUENCE</scope>
    <source>
        <strain evidence="7">ECLA1</strain>
    </source>
</reference>